<evidence type="ECO:0000256" key="1">
    <source>
        <dbReference type="SAM" id="SignalP"/>
    </source>
</evidence>
<gene>
    <name evidence="2" type="ORF">Pmani_022591</name>
</gene>
<feature type="chain" id="PRO_5042056573" description="Secreted protein" evidence="1">
    <location>
        <begin position="17"/>
        <end position="83"/>
    </location>
</feature>
<dbReference type="Proteomes" id="UP001292094">
    <property type="component" value="Unassembled WGS sequence"/>
</dbReference>
<evidence type="ECO:0000313" key="2">
    <source>
        <dbReference type="EMBL" id="KAK4305510.1"/>
    </source>
</evidence>
<comment type="caution">
    <text evidence="2">The sequence shown here is derived from an EMBL/GenBank/DDBJ whole genome shotgun (WGS) entry which is preliminary data.</text>
</comment>
<reference evidence="2" key="1">
    <citation type="submission" date="2023-11" db="EMBL/GenBank/DDBJ databases">
        <title>Genome assemblies of two species of porcelain crab, Petrolisthes cinctipes and Petrolisthes manimaculis (Anomura: Porcellanidae).</title>
        <authorList>
            <person name="Angst P."/>
        </authorList>
    </citation>
    <scope>NUCLEOTIDE SEQUENCE</scope>
    <source>
        <strain evidence="2">PB745_02</strain>
        <tissue evidence="2">Gill</tissue>
    </source>
</reference>
<accession>A0AAE1U454</accession>
<evidence type="ECO:0000313" key="3">
    <source>
        <dbReference type="Proteomes" id="UP001292094"/>
    </source>
</evidence>
<feature type="signal peptide" evidence="1">
    <location>
        <begin position="1"/>
        <end position="16"/>
    </location>
</feature>
<dbReference type="EMBL" id="JAWZYT010002264">
    <property type="protein sequence ID" value="KAK4305510.1"/>
    <property type="molecule type" value="Genomic_DNA"/>
</dbReference>
<protein>
    <recommendedName>
        <fullName evidence="4">Secreted protein</fullName>
    </recommendedName>
</protein>
<evidence type="ECO:0008006" key="4">
    <source>
        <dbReference type="Google" id="ProtNLM"/>
    </source>
</evidence>
<keyword evidence="1" id="KW-0732">Signal</keyword>
<name>A0AAE1U454_9EUCA</name>
<keyword evidence="3" id="KW-1185">Reference proteome</keyword>
<dbReference type="AlphaFoldDB" id="A0AAE1U454"/>
<sequence>MLLLLVFLFLTVLSHSALTLIRLDDVTSSIAHLQQPASNSAAKPDDTAWVISILQLSHQQNLMIQPGLYPFSATQHLSTSPKT</sequence>
<organism evidence="2 3">
    <name type="scientific">Petrolisthes manimaculis</name>
    <dbReference type="NCBI Taxonomy" id="1843537"/>
    <lineage>
        <taxon>Eukaryota</taxon>
        <taxon>Metazoa</taxon>
        <taxon>Ecdysozoa</taxon>
        <taxon>Arthropoda</taxon>
        <taxon>Crustacea</taxon>
        <taxon>Multicrustacea</taxon>
        <taxon>Malacostraca</taxon>
        <taxon>Eumalacostraca</taxon>
        <taxon>Eucarida</taxon>
        <taxon>Decapoda</taxon>
        <taxon>Pleocyemata</taxon>
        <taxon>Anomura</taxon>
        <taxon>Galatheoidea</taxon>
        <taxon>Porcellanidae</taxon>
        <taxon>Petrolisthes</taxon>
    </lineage>
</organism>
<proteinExistence type="predicted"/>